<evidence type="ECO:0000256" key="2">
    <source>
        <dbReference type="ARBA" id="ARBA00009810"/>
    </source>
</evidence>
<keyword evidence="6 12" id="KW-0812">Transmembrane</keyword>
<feature type="signal peptide" evidence="14">
    <location>
        <begin position="1"/>
        <end position="27"/>
    </location>
</feature>
<dbReference type="Gene3D" id="3.55.50.30">
    <property type="match status" value="1"/>
</dbReference>
<dbReference type="InterPro" id="IPR000531">
    <property type="entry name" value="Beta-barrel_TonB"/>
</dbReference>
<dbReference type="InterPro" id="IPR036942">
    <property type="entry name" value="Beta-barrel_TonB_sf"/>
</dbReference>
<evidence type="ECO:0000256" key="10">
    <source>
        <dbReference type="ARBA" id="ARBA00023170"/>
    </source>
</evidence>
<evidence type="ECO:0000256" key="7">
    <source>
        <dbReference type="ARBA" id="ARBA00023004"/>
    </source>
</evidence>
<comment type="caution">
    <text evidence="16">The sequence shown here is derived from an EMBL/GenBank/DDBJ whole genome shotgun (WGS) entry which is preliminary data.</text>
</comment>
<evidence type="ECO:0000256" key="9">
    <source>
        <dbReference type="ARBA" id="ARBA00023136"/>
    </source>
</evidence>
<keyword evidence="8 13" id="KW-0798">TonB box</keyword>
<dbReference type="PROSITE" id="PS52016">
    <property type="entry name" value="TONB_DEPENDENT_REC_3"/>
    <property type="match status" value="1"/>
</dbReference>
<evidence type="ECO:0000256" key="13">
    <source>
        <dbReference type="RuleBase" id="RU003357"/>
    </source>
</evidence>
<dbReference type="Gene3D" id="2.40.170.20">
    <property type="entry name" value="TonB-dependent receptor, beta-barrel domain"/>
    <property type="match status" value="2"/>
</dbReference>
<dbReference type="SMART" id="SM00965">
    <property type="entry name" value="STN"/>
    <property type="match status" value="1"/>
</dbReference>
<evidence type="ECO:0000256" key="1">
    <source>
        <dbReference type="ARBA" id="ARBA00004571"/>
    </source>
</evidence>
<keyword evidence="14" id="KW-0732">Signal</keyword>
<accession>A0ABT9JS22</accession>
<evidence type="ECO:0000256" key="5">
    <source>
        <dbReference type="ARBA" id="ARBA00022496"/>
    </source>
</evidence>
<comment type="subcellular location">
    <subcellularLocation>
        <location evidence="1 12">Cell outer membrane</location>
        <topology evidence="1 12">Multi-pass membrane protein</topology>
    </subcellularLocation>
</comment>
<dbReference type="InterPro" id="IPR011662">
    <property type="entry name" value="Secretin/TonB_short_N"/>
</dbReference>
<proteinExistence type="inferred from homology"/>
<organism evidence="16 17">
    <name type="scientific">Methylophilus aquaticus</name>
    <dbReference type="NCBI Taxonomy" id="1971610"/>
    <lineage>
        <taxon>Bacteria</taxon>
        <taxon>Pseudomonadati</taxon>
        <taxon>Pseudomonadota</taxon>
        <taxon>Betaproteobacteria</taxon>
        <taxon>Nitrosomonadales</taxon>
        <taxon>Methylophilaceae</taxon>
        <taxon>Methylophilus</taxon>
    </lineage>
</organism>
<evidence type="ECO:0000259" key="15">
    <source>
        <dbReference type="SMART" id="SM00965"/>
    </source>
</evidence>
<comment type="similarity">
    <text evidence="2 12 13">Belongs to the TonB-dependent receptor family.</text>
</comment>
<feature type="chain" id="PRO_5046352407" evidence="14">
    <location>
        <begin position="28"/>
        <end position="1202"/>
    </location>
</feature>
<dbReference type="Gene3D" id="2.170.130.10">
    <property type="entry name" value="TonB-dependent receptor, plug domain"/>
    <property type="match status" value="1"/>
</dbReference>
<name>A0ABT9JS22_9PROT</name>
<gene>
    <name evidence="16" type="ORF">Q9291_03560</name>
</gene>
<reference evidence="17" key="1">
    <citation type="journal article" date="2019" name="Int. J. Syst. Evol. Microbiol.">
        <title>The Global Catalogue of Microorganisms (GCM) 10K type strain sequencing project: providing services to taxonomists for standard genome sequencing and annotation.</title>
        <authorList>
            <consortium name="The Broad Institute Genomics Platform"/>
            <consortium name="The Broad Institute Genome Sequencing Center for Infectious Disease"/>
            <person name="Wu L."/>
            <person name="Ma J."/>
        </authorList>
    </citation>
    <scope>NUCLEOTIDE SEQUENCE [LARGE SCALE GENOMIC DNA]</scope>
    <source>
        <strain evidence="17">VKM B-3159</strain>
    </source>
</reference>
<keyword evidence="17" id="KW-1185">Reference proteome</keyword>
<keyword evidence="3 12" id="KW-0813">Transport</keyword>
<evidence type="ECO:0000256" key="4">
    <source>
        <dbReference type="ARBA" id="ARBA00022452"/>
    </source>
</evidence>
<evidence type="ECO:0000256" key="6">
    <source>
        <dbReference type="ARBA" id="ARBA00022692"/>
    </source>
</evidence>
<evidence type="ECO:0000313" key="16">
    <source>
        <dbReference type="EMBL" id="MDP8566920.1"/>
    </source>
</evidence>
<dbReference type="InterPro" id="IPR012910">
    <property type="entry name" value="Plug_dom"/>
</dbReference>
<dbReference type="PANTHER" id="PTHR30069:SF39">
    <property type="entry name" value="BLL6183 PROTEIN"/>
    <property type="match status" value="1"/>
</dbReference>
<protein>
    <submittedName>
        <fullName evidence="16">TonB-dependent receptor</fullName>
    </submittedName>
</protein>
<evidence type="ECO:0000313" key="17">
    <source>
        <dbReference type="Proteomes" id="UP001225906"/>
    </source>
</evidence>
<keyword evidence="5" id="KW-0410">Iron transport</keyword>
<keyword evidence="7" id="KW-0408">Iron</keyword>
<keyword evidence="4 12" id="KW-1134">Transmembrane beta strand</keyword>
<keyword evidence="10 16" id="KW-0675">Receptor</keyword>
<evidence type="ECO:0000256" key="14">
    <source>
        <dbReference type="SAM" id="SignalP"/>
    </source>
</evidence>
<keyword evidence="11 12" id="KW-0998">Cell outer membrane</keyword>
<evidence type="ECO:0000256" key="3">
    <source>
        <dbReference type="ARBA" id="ARBA00022448"/>
    </source>
</evidence>
<dbReference type="InterPro" id="IPR037066">
    <property type="entry name" value="Plug_dom_sf"/>
</dbReference>
<dbReference type="EMBL" id="JAVCAP010000004">
    <property type="protein sequence ID" value="MDP8566920.1"/>
    <property type="molecule type" value="Genomic_DNA"/>
</dbReference>
<dbReference type="PANTHER" id="PTHR30069">
    <property type="entry name" value="TONB-DEPENDENT OUTER MEMBRANE RECEPTOR"/>
    <property type="match status" value="1"/>
</dbReference>
<dbReference type="RefSeq" id="WP_306388618.1">
    <property type="nucleotide sequence ID" value="NZ_JAVCAP010000004.1"/>
</dbReference>
<evidence type="ECO:0000256" key="11">
    <source>
        <dbReference type="ARBA" id="ARBA00023237"/>
    </source>
</evidence>
<keyword evidence="5" id="KW-0406">Ion transport</keyword>
<sequence length="1202" mass="131349">MQNYTIKQAVLAAAIGVTFHLHTPAHAAEFNTQLPADPGDEFQIPITLDMPAQPLAAALRQFAIQTNLSLTVDSALIVDKKSPAVKGRMARKEALKRLLDGTGLQGKIDGEKIVIQRAVKAETKSVDVDKVEVRAKRFYELGPLPGLGLTKEEIPGNVQSISAKEIKEAHSLSITDLMNRKLQSVTVNDYQGNPFQMDVQYRGFTAGPQIGTPQGLSVFIDGIRVNEPFGDVVNWDMLPMNALASVDVFPGSNPIFGLNTLGGAFSLKTKDGFNNAGADVDILTGSFGRKQLQVEGGWNNGELALFGAGNFFLEDGWRQNSPSRVNQAFGKASYRGDKLDLSLSTLLVQNKLVGNGLLPSEMYAQDPTSIFTGPDKTTNNLAQFQLSGAFQATETFSVTGQVYRRNSRRHQEGADVFTGIEDDALARRIPSSTEQYTCLFTSSANNLYGVPDYVVVSIAEDSPGSGTYDSFSNSFILDALGGFADLSTDSTGNTLTNYSDAVFNAEVPEYYANVLKYQYTYFRNLWETRVYNREEESVAFAGASPEFSGTTEGGEDSYRLADFRVGTFPTASGATVYFNLDNFYYSTVNGVNYKNWLILTTPTNNDNCTATQLADATNEQGKGAFTYIAPNTNTVATVDGAGSGTGGVVYEVDPDTGKKYYTPTAIFTDNQIDQITNGASVQLNWHLDHHKVMVGASIDAADATYANKQRLGLLDASRNAYLAPDDIHPMYAGADQWVSNNDFSGTQTTKSIYFSETWSPVDNWHFSMSGRYNDTQTKNKIAARRGIGAYEIGDVIGYPDLYNICTDAACTGVSTNYTIPRITNALDSAETEKFKFNSFNPQLGASWQARPDLNLYANWAQGTRVPSVIELGCALDHTPSGIFSSDGNGGTYEVPKSIAENRQCTLPTTLSGDPYLPQIKATSYEVGMRGTWGESTQWNINAYQTDLKDDIYFVAIGNGRGFFDTIGKTRRRGIEAGFKGNVDRLHFGLNYGLTDATFQNDFLMFSADNSSSRTISTLGEGVINVKPGDRMPGVSLHNLNGTLSYDLTDNWNVGLTMVAHSDSFLRGNENNEHQVGVSRTYTAIRQVDDGSGNGTTKAEVYTRTLAPTTNPGKAPGYATFNFQSSYRFNKEWTATVLVTNLFDKEYFTAGRLGRNPFSPSVLGNIGPDGYNHNSNDWRSTNYIAPSAPRGVWFSLNWHFQPD</sequence>
<dbReference type="SUPFAM" id="SSF56935">
    <property type="entry name" value="Porins"/>
    <property type="match status" value="1"/>
</dbReference>
<dbReference type="Pfam" id="PF07715">
    <property type="entry name" value="Plug"/>
    <property type="match status" value="1"/>
</dbReference>
<feature type="domain" description="Secretin/TonB short N-terminal" evidence="15">
    <location>
        <begin position="68"/>
        <end position="118"/>
    </location>
</feature>
<evidence type="ECO:0000256" key="12">
    <source>
        <dbReference type="PROSITE-ProRule" id="PRU01360"/>
    </source>
</evidence>
<dbReference type="Pfam" id="PF00593">
    <property type="entry name" value="TonB_dep_Rec_b-barrel"/>
    <property type="match status" value="1"/>
</dbReference>
<dbReference type="InterPro" id="IPR039426">
    <property type="entry name" value="TonB-dep_rcpt-like"/>
</dbReference>
<keyword evidence="9 12" id="KW-0472">Membrane</keyword>
<evidence type="ECO:0000256" key="8">
    <source>
        <dbReference type="ARBA" id="ARBA00023077"/>
    </source>
</evidence>
<dbReference type="Proteomes" id="UP001225906">
    <property type="component" value="Unassembled WGS sequence"/>
</dbReference>